<dbReference type="InterPro" id="IPR001173">
    <property type="entry name" value="Glyco_trans_2-like"/>
</dbReference>
<organism evidence="2 3">
    <name type="scientific">Curvibacter microcysteis</name>
    <dbReference type="NCBI Taxonomy" id="3026419"/>
    <lineage>
        <taxon>Bacteria</taxon>
        <taxon>Pseudomonadati</taxon>
        <taxon>Pseudomonadota</taxon>
        <taxon>Betaproteobacteria</taxon>
        <taxon>Burkholderiales</taxon>
        <taxon>Comamonadaceae</taxon>
        <taxon>Curvibacter</taxon>
    </lineage>
</organism>
<feature type="domain" description="Glycosyltransferase 2-like" evidence="1">
    <location>
        <begin position="9"/>
        <end position="98"/>
    </location>
</feature>
<dbReference type="SUPFAM" id="SSF53448">
    <property type="entry name" value="Nucleotide-diphospho-sugar transferases"/>
    <property type="match status" value="1"/>
</dbReference>
<dbReference type="RefSeq" id="WP_273926231.1">
    <property type="nucleotide sequence ID" value="NZ_JAQSIO010000002.1"/>
</dbReference>
<dbReference type="Proteomes" id="UP001528672">
    <property type="component" value="Unassembled WGS sequence"/>
</dbReference>
<dbReference type="Pfam" id="PF00535">
    <property type="entry name" value="Glycos_transf_2"/>
    <property type="match status" value="1"/>
</dbReference>
<dbReference type="PANTHER" id="PTHR43685:SF2">
    <property type="entry name" value="GLYCOSYLTRANSFERASE 2-LIKE DOMAIN-CONTAINING PROTEIN"/>
    <property type="match status" value="1"/>
</dbReference>
<dbReference type="CDD" id="cd06433">
    <property type="entry name" value="GT_2_WfgS_like"/>
    <property type="match status" value="1"/>
</dbReference>
<comment type="caution">
    <text evidence="2">The sequence shown here is derived from an EMBL/GenBank/DDBJ whole genome shotgun (WGS) entry which is preliminary data.</text>
</comment>
<keyword evidence="3" id="KW-1185">Reference proteome</keyword>
<proteinExistence type="predicted"/>
<protein>
    <submittedName>
        <fullName evidence="2">Glycosyltransferase family 2 protein</fullName>
    </submittedName>
</protein>
<dbReference type="Gene3D" id="3.90.550.10">
    <property type="entry name" value="Spore Coat Polysaccharide Biosynthesis Protein SpsA, Chain A"/>
    <property type="match status" value="1"/>
</dbReference>
<reference evidence="2 3" key="1">
    <citation type="submission" date="2023-02" db="EMBL/GenBank/DDBJ databases">
        <title>Bacterial whole genome sequence for Curvibacter sp. HBC28.</title>
        <authorList>
            <person name="Le V."/>
            <person name="Ko S.-R."/>
            <person name="Ahn C.-Y."/>
            <person name="Oh H.-M."/>
        </authorList>
    </citation>
    <scope>NUCLEOTIDE SEQUENCE [LARGE SCALE GENOMIC DNA]</scope>
    <source>
        <strain evidence="2 3">HBC28</strain>
    </source>
</reference>
<dbReference type="InterPro" id="IPR050834">
    <property type="entry name" value="Glycosyltransf_2"/>
</dbReference>
<gene>
    <name evidence="2" type="ORF">PSQ39_08100</name>
</gene>
<name>A0ABT5MDC7_9BURK</name>
<evidence type="ECO:0000313" key="3">
    <source>
        <dbReference type="Proteomes" id="UP001528672"/>
    </source>
</evidence>
<evidence type="ECO:0000259" key="1">
    <source>
        <dbReference type="Pfam" id="PF00535"/>
    </source>
</evidence>
<sequence>MSSKTYDFSVIVAIYNGVSTVRECLASIVSQENVSVQLIVIDGASTDGTIEVLSEFSNDISHFVSEKDSGIYDAWNKGLKVIDSEWVIFLGCDDYFWRSNVLAEVQPLLYSSSKEIPIIYGSVCVVNSRKDYLYSIGAPWSILKQTFYKMMCLPHPATFHRSTLFKDVGLFDSSFKIAGDYDFLLRALGSKDALYIGGEPIVGMRHGGMSSSPRNALKGLSEIYMARYKNGLKDFSLPLFLFKIRIYLRYFLGLLFSQKFCNIAYDFGRKLRGLPPLWTKV</sequence>
<evidence type="ECO:0000313" key="2">
    <source>
        <dbReference type="EMBL" id="MDD0814588.1"/>
    </source>
</evidence>
<dbReference type="EMBL" id="JAQSIO010000002">
    <property type="protein sequence ID" value="MDD0814588.1"/>
    <property type="molecule type" value="Genomic_DNA"/>
</dbReference>
<accession>A0ABT5MDC7</accession>
<dbReference type="PANTHER" id="PTHR43685">
    <property type="entry name" value="GLYCOSYLTRANSFERASE"/>
    <property type="match status" value="1"/>
</dbReference>
<dbReference type="InterPro" id="IPR029044">
    <property type="entry name" value="Nucleotide-diphossugar_trans"/>
</dbReference>